<dbReference type="InterPro" id="IPR013222">
    <property type="entry name" value="Glyco_hyd_98_carb-bd"/>
</dbReference>
<evidence type="ECO:0000256" key="1">
    <source>
        <dbReference type="SAM" id="SignalP"/>
    </source>
</evidence>
<feature type="signal peptide" evidence="1">
    <location>
        <begin position="1"/>
        <end position="22"/>
    </location>
</feature>
<dbReference type="PROSITE" id="PS51257">
    <property type="entry name" value="PROKAR_LIPOPROTEIN"/>
    <property type="match status" value="1"/>
</dbReference>
<proteinExistence type="predicted"/>
<dbReference type="RefSeq" id="WP_126118209.1">
    <property type="nucleotide sequence ID" value="NZ_CP101806.1"/>
</dbReference>
<keyword evidence="1" id="KW-0732">Signal</keyword>
<dbReference type="Pfam" id="PF08305">
    <property type="entry name" value="NPCBM"/>
    <property type="match status" value="1"/>
</dbReference>
<dbReference type="EMBL" id="UZVY01000001">
    <property type="protein sequence ID" value="VDR41967.1"/>
    <property type="molecule type" value="Genomic_DNA"/>
</dbReference>
<feature type="domain" description="Glycosyl hydrolase family 98 putative carbohydrate-binding module" evidence="2">
    <location>
        <begin position="85"/>
        <end position="222"/>
    </location>
</feature>
<dbReference type="InterPro" id="IPR038637">
    <property type="entry name" value="NPCBM_sf"/>
</dbReference>
<evidence type="ECO:0000313" key="4">
    <source>
        <dbReference type="EMBL" id="VDR41967.1"/>
    </source>
</evidence>
<keyword evidence="6" id="KW-1185">Reference proteome</keyword>
<reference evidence="4 5" key="1">
    <citation type="submission" date="2018-12" db="EMBL/GenBank/DDBJ databases">
        <authorList>
            <consortium name="Pathogen Informatics"/>
        </authorList>
    </citation>
    <scope>NUCLEOTIDE SEQUENCE [LARGE SCALE GENOMIC DNA]</scope>
    <source>
        <strain evidence="4 5">NCTC10126</strain>
    </source>
</reference>
<gene>
    <name evidence="4" type="ORF">NCTC10126_00459</name>
    <name evidence="3" type="ORF">NPA07_05615</name>
</gene>
<dbReference type="Gene3D" id="2.60.120.1060">
    <property type="entry name" value="NPCBM/NEW2 domain"/>
    <property type="match status" value="1"/>
</dbReference>
<dbReference type="Proteomes" id="UP001058569">
    <property type="component" value="Chromosome"/>
</dbReference>
<feature type="chain" id="PRO_5018094723" evidence="1">
    <location>
        <begin position="23"/>
        <end position="865"/>
    </location>
</feature>
<dbReference type="AlphaFoldDB" id="A0A3P8KWV6"/>
<dbReference type="InterPro" id="IPR008979">
    <property type="entry name" value="Galactose-bd-like_sf"/>
</dbReference>
<sequence length="865" mass="101219">MKKKIIKFAFLPALLSTLPIFISCHKKEINDNNEQISFVDQLTKNYNEYLQKYNQDRETKTKEYEKRTIDKNTPFLSLEKVNYLSVTDKSKIKFDRSFAGESFYLIENGKKLKFEKGIGIHSLRGNKEQEIVYDLSNYNFDNFFTFYGLDARNNNKGDGITFVFSVSLDNKSYHVLHEDSNPKKGNDELSKINLNIKGYKYLKISVKSNQNINNDHGVLVNSLFYQKDYKTALSNKFGLELDLDKYDKFLANFDENSTLSNEDKVKYHKSIIVNRIEPFKLFEALEIDENILFALNYLFNEDNEALELYATGGEINDENSSDNWLNSLSSLGLLLRFHKSDLQINNKDTDTNVRLGLIYKKIIIALALNNPSKYKDWWNQEEINPYVRYNIFKKLHEENDEEEQKEYFEELKVKLNRSKKEDKALLELEQRIQNKSWHPKLDKNIFDNLDIEHMRMVMDARIFDQEIMWFNHYARKRSHFDGNFSKGGYDYVKYTKANAHDIYFKQYNLYNPNDSDAIKEFNKVDKLYNLSKFGIKNDGKFKGWVAVHVGQVCGGISKHGAGMCASVGRPARELGQPGHSAYFNYRPNNYWSLDNNIFGWSKTRYTLHGGRLMNNWVPRDLKHVNIEFAAPFLILAENVLMNKDDFDVSQFYVYLASRLEKKYSRNSVEWNKQISKYEKLLHKATVVSQLNYNAWYKLTTSYINSNKSDQDKKDLTKKIVIALQNYPIAYYYLSKVLIENINDQAIKSELNQFVLSFLHANLKLKESDMINANVSVDVAKNILNVDEAIATFSTKGKDAYKIIFNPKYEGSSNVYRISLDNKQSFIETRERIYTLNEDEKQKLNKSFGIYVGILGIDETFKIQIR</sequence>
<protein>
    <submittedName>
        <fullName evidence="3 4">NPCBM/NEW2 domain</fullName>
    </submittedName>
</protein>
<accession>A0A3P8KWV6</accession>
<dbReference type="EMBL" id="CP101806">
    <property type="protein sequence ID" value="UUD35249.1"/>
    <property type="molecule type" value="Genomic_DNA"/>
</dbReference>
<dbReference type="OrthoDB" id="394925at2"/>
<dbReference type="SUPFAM" id="SSF49785">
    <property type="entry name" value="Galactose-binding domain-like"/>
    <property type="match status" value="1"/>
</dbReference>
<evidence type="ECO:0000259" key="2">
    <source>
        <dbReference type="Pfam" id="PF08305"/>
    </source>
</evidence>
<evidence type="ECO:0000313" key="3">
    <source>
        <dbReference type="EMBL" id="UUD35249.1"/>
    </source>
</evidence>
<dbReference type="Proteomes" id="UP000280036">
    <property type="component" value="Unassembled WGS sequence"/>
</dbReference>
<organism evidence="4 5">
    <name type="scientific">Mycoplasmopsis caviae</name>
    <dbReference type="NCBI Taxonomy" id="55603"/>
    <lineage>
        <taxon>Bacteria</taxon>
        <taxon>Bacillati</taxon>
        <taxon>Mycoplasmatota</taxon>
        <taxon>Mycoplasmoidales</taxon>
        <taxon>Metamycoplasmataceae</taxon>
        <taxon>Mycoplasmopsis</taxon>
    </lineage>
</organism>
<reference evidence="3" key="2">
    <citation type="submission" date="2022-07" db="EMBL/GenBank/DDBJ databases">
        <title>Complete genome of Mycoplasma caviae type strain G122.</title>
        <authorList>
            <person name="Spergser J."/>
        </authorList>
    </citation>
    <scope>NUCLEOTIDE SEQUENCE</scope>
    <source>
        <strain evidence="3">G122</strain>
    </source>
</reference>
<evidence type="ECO:0000313" key="6">
    <source>
        <dbReference type="Proteomes" id="UP001058569"/>
    </source>
</evidence>
<evidence type="ECO:0000313" key="5">
    <source>
        <dbReference type="Proteomes" id="UP000280036"/>
    </source>
</evidence>
<name>A0A3P8KWV6_9BACT</name>